<evidence type="ECO:0000313" key="3">
    <source>
        <dbReference type="Proteomes" id="UP001383192"/>
    </source>
</evidence>
<feature type="region of interest" description="Disordered" evidence="1">
    <location>
        <begin position="393"/>
        <end position="444"/>
    </location>
</feature>
<feature type="compositionally biased region" description="Low complexity" evidence="1">
    <location>
        <begin position="400"/>
        <end position="422"/>
    </location>
</feature>
<dbReference type="Proteomes" id="UP001383192">
    <property type="component" value="Unassembled WGS sequence"/>
</dbReference>
<dbReference type="AlphaFoldDB" id="A0AAW0DLI2"/>
<feature type="compositionally biased region" description="Basic residues" evidence="1">
    <location>
        <begin position="435"/>
        <end position="444"/>
    </location>
</feature>
<accession>A0AAW0DLI2</accession>
<organism evidence="2 3">
    <name type="scientific">Paramarasmius palmivorus</name>
    <dbReference type="NCBI Taxonomy" id="297713"/>
    <lineage>
        <taxon>Eukaryota</taxon>
        <taxon>Fungi</taxon>
        <taxon>Dikarya</taxon>
        <taxon>Basidiomycota</taxon>
        <taxon>Agaricomycotina</taxon>
        <taxon>Agaricomycetes</taxon>
        <taxon>Agaricomycetidae</taxon>
        <taxon>Agaricales</taxon>
        <taxon>Marasmiineae</taxon>
        <taxon>Marasmiaceae</taxon>
        <taxon>Paramarasmius</taxon>
    </lineage>
</organism>
<dbReference type="EMBL" id="JAYKXP010000013">
    <property type="protein sequence ID" value="KAK7051220.1"/>
    <property type="molecule type" value="Genomic_DNA"/>
</dbReference>
<evidence type="ECO:0000256" key="1">
    <source>
        <dbReference type="SAM" id="MobiDB-lite"/>
    </source>
</evidence>
<sequence>MATVEDYLSNTVDHEALRARVQPGGVLSNLPQNIDSLGDDWAGNASVEDLTTIDQPNTYMKNYVNVNAAGEEKILLYLGEILGFAQGTALAPFGNFNIPEKGNPKAMDDDSVVKQIIVIGKPSFGDPYINGCFTNQVVALHEAISAEGDAEKAINQASSNLSSRRNLTLIQSFASVRPPYKHIAASASDPPDALIFHTERLYELPPAARAAAARAAAAGIRVVATPKYEKVALKRPMVAPGEPASAPAQAEAPKTDAAPEVQKKLAVGDYIEPACLPGYGGPLCNLSQSKVPVPDFRKADGSLANPSEHFKVIAPGTLAWVSAVLKAWIYFDKEKKLKRKFYHLCITSIDVLDPTPFTVKIPEVRLSIRPIANIPSPRKLGAGNSAARNLLRPAKSDNDAPTSTASSSTSSPASSSSTVSSSGDVEMDDNEASPKRARKANNRR</sequence>
<gene>
    <name evidence="2" type="ORF">VNI00_004720</name>
</gene>
<protein>
    <submittedName>
        <fullName evidence="2">Uncharacterized protein</fullName>
    </submittedName>
</protein>
<reference evidence="2 3" key="1">
    <citation type="submission" date="2024-01" db="EMBL/GenBank/DDBJ databases">
        <title>A draft genome for a cacao thread blight-causing isolate of Paramarasmius palmivorus.</title>
        <authorList>
            <person name="Baruah I.K."/>
            <person name="Bukari Y."/>
            <person name="Amoako-Attah I."/>
            <person name="Meinhardt L.W."/>
            <person name="Bailey B.A."/>
            <person name="Cohen S.P."/>
        </authorList>
    </citation>
    <scope>NUCLEOTIDE SEQUENCE [LARGE SCALE GENOMIC DNA]</scope>
    <source>
        <strain evidence="2 3">GH-12</strain>
    </source>
</reference>
<proteinExistence type="predicted"/>
<keyword evidence="3" id="KW-1185">Reference proteome</keyword>
<evidence type="ECO:0000313" key="2">
    <source>
        <dbReference type="EMBL" id="KAK7051220.1"/>
    </source>
</evidence>
<name>A0AAW0DLI2_9AGAR</name>
<comment type="caution">
    <text evidence="2">The sequence shown here is derived from an EMBL/GenBank/DDBJ whole genome shotgun (WGS) entry which is preliminary data.</text>
</comment>